<evidence type="ECO:0000313" key="2">
    <source>
        <dbReference type="EMBL" id="MEN2791328.1"/>
    </source>
</evidence>
<dbReference type="Proteomes" id="UP001419910">
    <property type="component" value="Unassembled WGS sequence"/>
</dbReference>
<dbReference type="SUPFAM" id="SSF54593">
    <property type="entry name" value="Glyoxalase/Bleomycin resistance protein/Dihydroxybiphenyl dioxygenase"/>
    <property type="match status" value="1"/>
</dbReference>
<dbReference type="InterPro" id="IPR025870">
    <property type="entry name" value="Glyoxalase-like_dom"/>
</dbReference>
<dbReference type="Pfam" id="PF13468">
    <property type="entry name" value="Glyoxalase_3"/>
    <property type="match status" value="1"/>
</dbReference>
<dbReference type="InterPro" id="IPR029068">
    <property type="entry name" value="Glyas_Bleomycin-R_OHBP_Dase"/>
</dbReference>
<keyword evidence="3" id="KW-1185">Reference proteome</keyword>
<accession>A0ABU9Y698</accession>
<gene>
    <name evidence="2" type="ORF">ABC974_16960</name>
</gene>
<comment type="caution">
    <text evidence="2">The sequence shown here is derived from an EMBL/GenBank/DDBJ whole genome shotgun (WGS) entry which is preliminary data.</text>
</comment>
<proteinExistence type="predicted"/>
<evidence type="ECO:0000313" key="3">
    <source>
        <dbReference type="Proteomes" id="UP001419910"/>
    </source>
</evidence>
<protein>
    <submittedName>
        <fullName evidence="2">VOC family protein</fullName>
    </submittedName>
</protein>
<name>A0ABU9Y698_9SPHN</name>
<evidence type="ECO:0000259" key="1">
    <source>
        <dbReference type="Pfam" id="PF13468"/>
    </source>
</evidence>
<dbReference type="Gene3D" id="3.10.180.10">
    <property type="entry name" value="2,3-Dihydroxybiphenyl 1,2-Dioxygenase, domain 1"/>
    <property type="match status" value="1"/>
</dbReference>
<organism evidence="2 3">
    <name type="scientific">Sphingomonas oligophenolica</name>
    <dbReference type="NCBI Taxonomy" id="301154"/>
    <lineage>
        <taxon>Bacteria</taxon>
        <taxon>Pseudomonadati</taxon>
        <taxon>Pseudomonadota</taxon>
        <taxon>Alphaproteobacteria</taxon>
        <taxon>Sphingomonadales</taxon>
        <taxon>Sphingomonadaceae</taxon>
        <taxon>Sphingomonas</taxon>
    </lineage>
</organism>
<feature type="domain" description="Glyoxalase-like" evidence="1">
    <location>
        <begin position="33"/>
        <end position="205"/>
    </location>
</feature>
<dbReference type="RefSeq" id="WP_343892418.1">
    <property type="nucleotide sequence ID" value="NZ_BAAAEH010000059.1"/>
</dbReference>
<sequence>MLDRRVVTAGLGSLIVGSAISRAAGAPSTTLAIDHVAMGVRNLFEGSARISREMGLPSHEGGWFPTGGMAYRYFRTGDNTVLEVNAITDPYLAETNPHLGQMLARFRDGDCFIGWAVRVRSRQELQAIARRLGAEVSEATATRNVDGSAAPAYIHVPDTAATWAKGLPNFTYWDGTPKPIAPGPVAPSGFAWLELGGSAEEMAKWIGDGMAALPLRFNGKAPGIHAVGINSNKGIIELRRHPMQI</sequence>
<dbReference type="EMBL" id="JBDIME010000016">
    <property type="protein sequence ID" value="MEN2791328.1"/>
    <property type="molecule type" value="Genomic_DNA"/>
</dbReference>
<reference evidence="2 3" key="1">
    <citation type="submission" date="2024-05" db="EMBL/GenBank/DDBJ databases">
        <authorList>
            <person name="Liu Q."/>
            <person name="Xin Y.-H."/>
        </authorList>
    </citation>
    <scope>NUCLEOTIDE SEQUENCE [LARGE SCALE GENOMIC DNA]</scope>
    <source>
        <strain evidence="2 3">CGMCC 1.10181</strain>
    </source>
</reference>